<organism evidence="2 3">
    <name type="scientific">Paenibacillus phyllosphaerae</name>
    <dbReference type="NCBI Taxonomy" id="274593"/>
    <lineage>
        <taxon>Bacteria</taxon>
        <taxon>Bacillati</taxon>
        <taxon>Bacillota</taxon>
        <taxon>Bacilli</taxon>
        <taxon>Bacillales</taxon>
        <taxon>Paenibacillaceae</taxon>
        <taxon>Paenibacillus</taxon>
    </lineage>
</organism>
<evidence type="ECO:0000256" key="1">
    <source>
        <dbReference type="SAM" id="Phobius"/>
    </source>
</evidence>
<proteinExistence type="predicted"/>
<dbReference type="RefSeq" id="WP_183596972.1">
    <property type="nucleotide sequence ID" value="NZ_JACHXK010000001.1"/>
</dbReference>
<feature type="transmembrane region" description="Helical" evidence="1">
    <location>
        <begin position="100"/>
        <end position="121"/>
    </location>
</feature>
<gene>
    <name evidence="2" type="ORF">FHS18_000701</name>
</gene>
<dbReference type="Proteomes" id="UP000570361">
    <property type="component" value="Unassembled WGS sequence"/>
</dbReference>
<dbReference type="EMBL" id="JACHXK010000001">
    <property type="protein sequence ID" value="MBB3108673.1"/>
    <property type="molecule type" value="Genomic_DNA"/>
</dbReference>
<dbReference type="AlphaFoldDB" id="A0A7W5FL39"/>
<reference evidence="2 3" key="1">
    <citation type="submission" date="2020-08" db="EMBL/GenBank/DDBJ databases">
        <title>Genomic Encyclopedia of Type Strains, Phase III (KMG-III): the genomes of soil and plant-associated and newly described type strains.</title>
        <authorList>
            <person name="Whitman W."/>
        </authorList>
    </citation>
    <scope>NUCLEOTIDE SEQUENCE [LARGE SCALE GENOMIC DNA]</scope>
    <source>
        <strain evidence="2 3">CECT 5862</strain>
    </source>
</reference>
<keyword evidence="1" id="KW-0812">Transmembrane</keyword>
<sequence length="194" mass="22052">MNKFDRASFVALKDCSELEAMFIEPLLESANIPFYRVEPGTGNYLRLYMGAAPSAIRLYVPVDCYEQAKDIVTFISEQETEEEVEEKPQHGSRLHAIRGLAALFLLVLYFSDALPGAMYMMKDVLAHFREDAGIETEYFPVQADPGLEFSDDSEEIYGEEYAEESNDGTYEIDFRSIPQLVEPEQADIPIKLRP</sequence>
<protein>
    <recommendedName>
        <fullName evidence="4">DUF2007 domain-containing protein</fullName>
    </recommendedName>
</protein>
<evidence type="ECO:0000313" key="3">
    <source>
        <dbReference type="Proteomes" id="UP000570361"/>
    </source>
</evidence>
<accession>A0A7W5FL39</accession>
<comment type="caution">
    <text evidence="2">The sequence shown here is derived from an EMBL/GenBank/DDBJ whole genome shotgun (WGS) entry which is preliminary data.</text>
</comment>
<keyword evidence="1" id="KW-0472">Membrane</keyword>
<evidence type="ECO:0008006" key="4">
    <source>
        <dbReference type="Google" id="ProtNLM"/>
    </source>
</evidence>
<name>A0A7W5FL39_9BACL</name>
<evidence type="ECO:0000313" key="2">
    <source>
        <dbReference type="EMBL" id="MBB3108673.1"/>
    </source>
</evidence>
<keyword evidence="3" id="KW-1185">Reference proteome</keyword>
<keyword evidence="1" id="KW-1133">Transmembrane helix</keyword>